<accession>A0A6V8K7N0</accession>
<comment type="caution">
    <text evidence="1">The sequence shown here is derived from an EMBL/GenBank/DDBJ whole genome shotgun (WGS) entry which is preliminary data.</text>
</comment>
<evidence type="ECO:0000313" key="2">
    <source>
        <dbReference type="Proteomes" id="UP000482800"/>
    </source>
</evidence>
<proteinExistence type="predicted"/>
<protein>
    <submittedName>
        <fullName evidence="1">Uncharacterized protein</fullName>
    </submittedName>
</protein>
<keyword evidence="2" id="KW-1185">Reference proteome</keyword>
<reference evidence="1 2" key="1">
    <citation type="submission" date="2020-03" db="EMBL/GenBank/DDBJ databases">
        <title>Whole genome shotgun sequence of Phytohabitans houttuyneae NBRC 108639.</title>
        <authorList>
            <person name="Komaki H."/>
            <person name="Tamura T."/>
        </authorList>
    </citation>
    <scope>NUCLEOTIDE SEQUENCE [LARGE SCALE GENOMIC DNA]</scope>
    <source>
        <strain evidence="1 2">NBRC 108639</strain>
    </source>
</reference>
<organism evidence="1 2">
    <name type="scientific">Phytohabitans houttuyneae</name>
    <dbReference type="NCBI Taxonomy" id="1076126"/>
    <lineage>
        <taxon>Bacteria</taxon>
        <taxon>Bacillati</taxon>
        <taxon>Actinomycetota</taxon>
        <taxon>Actinomycetes</taxon>
        <taxon>Micromonosporales</taxon>
        <taxon>Micromonosporaceae</taxon>
    </lineage>
</organism>
<reference evidence="1 2" key="2">
    <citation type="submission" date="2020-03" db="EMBL/GenBank/DDBJ databases">
        <authorList>
            <person name="Ichikawa N."/>
            <person name="Kimura A."/>
            <person name="Kitahashi Y."/>
            <person name="Uohara A."/>
        </authorList>
    </citation>
    <scope>NUCLEOTIDE SEQUENCE [LARGE SCALE GENOMIC DNA]</scope>
    <source>
        <strain evidence="1 2">NBRC 108639</strain>
    </source>
</reference>
<evidence type="ECO:0000313" key="1">
    <source>
        <dbReference type="EMBL" id="GFJ81213.1"/>
    </source>
</evidence>
<dbReference type="AlphaFoldDB" id="A0A6V8K7N0"/>
<dbReference type="Proteomes" id="UP000482800">
    <property type="component" value="Unassembled WGS sequence"/>
</dbReference>
<name>A0A6V8K7N0_9ACTN</name>
<sequence length="129" mass="13469">MRMVEAVGTKDRVARLCRRYGSGELDGYIAAAGGTEILSRIRAAVAAGEGETLAADLDALDDAVAAVGLDGLSTPVRVLPKVPGTTGYPVLDTEVCPHGVCSRVEPPDGSPARRCAISGEPLRRLRLRT</sequence>
<dbReference type="EMBL" id="BLPF01000002">
    <property type="protein sequence ID" value="GFJ81213.1"/>
    <property type="molecule type" value="Genomic_DNA"/>
</dbReference>
<gene>
    <name evidence="1" type="ORF">Phou_053930</name>
</gene>